<organism evidence="1 2">
    <name type="scientific">Paenibacillus baekrokdamisoli</name>
    <dbReference type="NCBI Taxonomy" id="1712516"/>
    <lineage>
        <taxon>Bacteria</taxon>
        <taxon>Bacillati</taxon>
        <taxon>Bacillota</taxon>
        <taxon>Bacilli</taxon>
        <taxon>Bacillales</taxon>
        <taxon>Paenibacillaceae</taxon>
        <taxon>Paenibacillus</taxon>
    </lineage>
</organism>
<dbReference type="EMBL" id="AP019308">
    <property type="protein sequence ID" value="BBH21870.1"/>
    <property type="molecule type" value="Genomic_DNA"/>
</dbReference>
<evidence type="ECO:0000313" key="2">
    <source>
        <dbReference type="Proteomes" id="UP000275368"/>
    </source>
</evidence>
<keyword evidence="2" id="KW-1185">Reference proteome</keyword>
<reference evidence="1 2" key="1">
    <citation type="submission" date="2018-11" db="EMBL/GenBank/DDBJ databases">
        <title>Complete genome sequence of Paenibacillus baekrokdamisoli strain KCTC 33723.</title>
        <authorList>
            <person name="Kang S.W."/>
            <person name="Lee K.C."/>
            <person name="Kim K.K."/>
            <person name="Kim J.S."/>
            <person name="Kim D.S."/>
            <person name="Ko S.H."/>
            <person name="Yang S.H."/>
            <person name="Lee J.S."/>
        </authorList>
    </citation>
    <scope>NUCLEOTIDE SEQUENCE [LARGE SCALE GENOMIC DNA]</scope>
    <source>
        <strain evidence="1 2">KCTC 33723</strain>
    </source>
</reference>
<name>A0A3G9ISP2_9BACL</name>
<accession>A0A3G9ISP2</accession>
<proteinExistence type="predicted"/>
<dbReference type="KEGG" id="pbk:Back11_32150"/>
<dbReference type="RefSeq" id="WP_125659051.1">
    <property type="nucleotide sequence ID" value="NZ_AP019308.1"/>
</dbReference>
<dbReference type="Proteomes" id="UP000275368">
    <property type="component" value="Chromosome"/>
</dbReference>
<dbReference type="AlphaFoldDB" id="A0A3G9ISP2"/>
<evidence type="ECO:0000313" key="1">
    <source>
        <dbReference type="EMBL" id="BBH21870.1"/>
    </source>
</evidence>
<gene>
    <name evidence="1" type="ORF">Back11_32150</name>
</gene>
<dbReference type="OrthoDB" id="2615815at2"/>
<sequence>MKKGSNKVASIVLGSALLMSLGGPAFAETPNNSTISQEVNYSKEERDKAIVDQLKKEMQAAQSNFPAQNQRLQSLHQPKVEPLIAINSSGEVDLLRATWGDAAITLRIAGLPMTCDFLIFSLDDHPVDLSYPANSNYSNKVHAAPAMNTFITDFKKRLPSTGSFYSESTSLALNSPTDIYLSLHNVQVLTAAEKVNGVWTIYTRVYDLYNFEYWNYDAAHSVPAKFVTLVNNSAVRSQEIGAIVPYNVTFFMQDTK</sequence>
<protein>
    <submittedName>
        <fullName evidence="1">Uncharacterized protein</fullName>
    </submittedName>
</protein>